<dbReference type="Proteomes" id="UP000822688">
    <property type="component" value="Chromosome 6"/>
</dbReference>
<feature type="region of interest" description="Disordered" evidence="1">
    <location>
        <begin position="379"/>
        <end position="418"/>
    </location>
</feature>
<proteinExistence type="predicted"/>
<accession>A0A8T0HFP8</accession>
<sequence>MNRALCKVSCSPHSCGGLGCGNSLSQCRDRVYSCARTVRFYSKLSDPQKIGHGALPPSPLSLPLSFKPVAALSSSLRFFRFGREDGSNSLQVGFQANGDHDNQVSLEAGKEPPSSGDEEVESTCMEASALKSVDMSNILSMAVAEAESSGDGADARVEVLRSAEQMSRPLIQNFAKLSSFWRKENSDREASKDSKTDSSKTDSTAIPIESCQFIPPSCGCQSCGSACCSESGFDAANMHVTPHSEIARNKEYFGTFLYRVPSTERKRIAQMAHLSNLAYRIPTIEEEKLFRHHHFRVVTSSFELKALREAAGDANDSVTEEETTNIGDGVGNLEENDTNAQMEDEETMASLNPAAGYAMAATAASCNAQACDLLLSKSESNTSEPREEVRGDCQDNKDAPEKCDATSKVGDSSSSQSNPWYLRTAANVLRAAPGVSADPGTQPKPAPPPPVCPCEWFACENEATSTLVVVIQGTETLAAWQANLQFEPTQFEPESNSGVMVHRGIYEAAKRLYEEVLPCIRAHVELHKENARLQFTGHSLGGSLATLLSLMIGVRNEAPVSALLPVYTFGSPCIMCGGNHLLAQLGLPHSHIQSIVMHMDIVPRTFACDYPDHVAVVLKRVSGTFRNHTCLLQQRLIYAPMGEMVIMQPEEDQAPGHPLLPQGSGLYSLRIPTQPGISQAKNENPLRPARELQSAERAFLNVPHPLEILSDRNAYGSEGTISRDHDCRNYLKALHRMRRNELKQRRRALREFRRQLWAPLLEGGDVALSHFYSEPGKNACNSDRPSLGLEGQYRDIMKSKDNLKSAGKFSHFFQFKQKKSGPSSLN</sequence>
<dbReference type="InterPro" id="IPR029058">
    <property type="entry name" value="AB_hydrolase_fold"/>
</dbReference>
<dbReference type="GO" id="GO:0008970">
    <property type="term" value="F:phospholipase A1 activity"/>
    <property type="evidence" value="ECO:0007669"/>
    <property type="project" value="InterPro"/>
</dbReference>
<organism evidence="3 4">
    <name type="scientific">Ceratodon purpureus</name>
    <name type="common">Fire moss</name>
    <name type="synonym">Dicranum purpureum</name>
    <dbReference type="NCBI Taxonomy" id="3225"/>
    <lineage>
        <taxon>Eukaryota</taxon>
        <taxon>Viridiplantae</taxon>
        <taxon>Streptophyta</taxon>
        <taxon>Embryophyta</taxon>
        <taxon>Bryophyta</taxon>
        <taxon>Bryophytina</taxon>
        <taxon>Bryopsida</taxon>
        <taxon>Dicranidae</taxon>
        <taxon>Pseudoditrichales</taxon>
        <taxon>Ditrichaceae</taxon>
        <taxon>Ceratodon</taxon>
    </lineage>
</organism>
<dbReference type="AlphaFoldDB" id="A0A8T0HFP8"/>
<feature type="region of interest" description="Disordered" evidence="1">
    <location>
        <begin position="313"/>
        <end position="333"/>
    </location>
</feature>
<reference evidence="3 4" key="1">
    <citation type="submission" date="2020-06" db="EMBL/GenBank/DDBJ databases">
        <title>WGS assembly of Ceratodon purpureus strain R40.</title>
        <authorList>
            <person name="Carey S.B."/>
            <person name="Jenkins J."/>
            <person name="Shu S."/>
            <person name="Lovell J.T."/>
            <person name="Sreedasyam A."/>
            <person name="Maumus F."/>
            <person name="Tiley G.P."/>
            <person name="Fernandez-Pozo N."/>
            <person name="Barry K."/>
            <person name="Chen C."/>
            <person name="Wang M."/>
            <person name="Lipzen A."/>
            <person name="Daum C."/>
            <person name="Saski C.A."/>
            <person name="Payton A.C."/>
            <person name="Mcbreen J.C."/>
            <person name="Conrad R.E."/>
            <person name="Kollar L.M."/>
            <person name="Olsson S."/>
            <person name="Huttunen S."/>
            <person name="Landis J.B."/>
            <person name="Wickett N.J."/>
            <person name="Johnson M.G."/>
            <person name="Rensing S.A."/>
            <person name="Grimwood J."/>
            <person name="Schmutz J."/>
            <person name="Mcdaniel S.F."/>
        </authorList>
    </citation>
    <scope>NUCLEOTIDE SEQUENCE [LARGE SCALE GENOMIC DNA]</scope>
    <source>
        <strain evidence="3 4">R40</strain>
    </source>
</reference>
<evidence type="ECO:0000256" key="1">
    <source>
        <dbReference type="SAM" id="MobiDB-lite"/>
    </source>
</evidence>
<evidence type="ECO:0000313" key="3">
    <source>
        <dbReference type="EMBL" id="KAG0569114.1"/>
    </source>
</evidence>
<feature type="region of interest" description="Disordered" evidence="1">
    <location>
        <begin position="96"/>
        <end position="119"/>
    </location>
</feature>
<dbReference type="Gene3D" id="3.40.50.1820">
    <property type="entry name" value="alpha/beta hydrolase"/>
    <property type="match status" value="1"/>
</dbReference>
<dbReference type="EMBL" id="CM026427">
    <property type="protein sequence ID" value="KAG0569114.1"/>
    <property type="molecule type" value="Genomic_DNA"/>
</dbReference>
<dbReference type="InterPro" id="IPR043367">
    <property type="entry name" value="PLIP1/2/3"/>
</dbReference>
<gene>
    <name evidence="3" type="ORF">KC19_6G065700</name>
</gene>
<feature type="domain" description="Fungal lipase-type" evidence="2">
    <location>
        <begin position="468"/>
        <end position="609"/>
    </location>
</feature>
<dbReference type="PANTHER" id="PTHR46483:SF4">
    <property type="entry name" value="PHOSPHOLIPASE A1 PLIP2, CHLOROPLASTIC"/>
    <property type="match status" value="1"/>
</dbReference>
<feature type="compositionally biased region" description="Polar residues" evidence="1">
    <location>
        <begin position="409"/>
        <end position="418"/>
    </location>
</feature>
<protein>
    <recommendedName>
        <fullName evidence="2">Fungal lipase-type domain-containing protein</fullName>
    </recommendedName>
</protein>
<name>A0A8T0HFP8_CERPU</name>
<evidence type="ECO:0000259" key="2">
    <source>
        <dbReference type="Pfam" id="PF01764"/>
    </source>
</evidence>
<dbReference type="PROSITE" id="PS51257">
    <property type="entry name" value="PROKAR_LIPOPROTEIN"/>
    <property type="match status" value="1"/>
</dbReference>
<dbReference type="PANTHER" id="PTHR46483">
    <property type="entry name" value="PHOSPHOLIPASE A1 PLIP2, CHLOROPLASTIC"/>
    <property type="match status" value="1"/>
</dbReference>
<keyword evidence="4" id="KW-1185">Reference proteome</keyword>
<dbReference type="InterPro" id="IPR002921">
    <property type="entry name" value="Fungal_lipase-type"/>
</dbReference>
<dbReference type="Pfam" id="PF01764">
    <property type="entry name" value="Lipase_3"/>
    <property type="match status" value="1"/>
</dbReference>
<evidence type="ECO:0000313" key="4">
    <source>
        <dbReference type="Proteomes" id="UP000822688"/>
    </source>
</evidence>
<dbReference type="GO" id="GO:0006629">
    <property type="term" value="P:lipid metabolic process"/>
    <property type="evidence" value="ECO:0007669"/>
    <property type="project" value="InterPro"/>
</dbReference>
<comment type="caution">
    <text evidence="3">The sequence shown here is derived from an EMBL/GenBank/DDBJ whole genome shotgun (WGS) entry which is preliminary data.</text>
</comment>
<dbReference type="CDD" id="cd00519">
    <property type="entry name" value="Lipase_3"/>
    <property type="match status" value="1"/>
</dbReference>
<feature type="compositionally biased region" description="Basic and acidic residues" evidence="1">
    <location>
        <begin position="384"/>
        <end position="405"/>
    </location>
</feature>
<dbReference type="SUPFAM" id="SSF53474">
    <property type="entry name" value="alpha/beta-Hydrolases"/>
    <property type="match status" value="1"/>
</dbReference>